<protein>
    <recommendedName>
        <fullName evidence="3">ER membrane protein complex subunit 4</fullName>
    </recommendedName>
</protein>
<keyword evidence="7" id="KW-0472">Membrane</keyword>
<evidence type="ECO:0000256" key="8">
    <source>
        <dbReference type="SAM" id="MobiDB-lite"/>
    </source>
</evidence>
<dbReference type="EMBL" id="KV453913">
    <property type="protein sequence ID" value="ODV78842.1"/>
    <property type="molecule type" value="Genomic_DNA"/>
</dbReference>
<dbReference type="Pfam" id="PF06417">
    <property type="entry name" value="EMC4"/>
    <property type="match status" value="1"/>
</dbReference>
<dbReference type="GO" id="GO:0006644">
    <property type="term" value="P:phospholipid metabolic process"/>
    <property type="evidence" value="ECO:0007669"/>
    <property type="project" value="EnsemblFungi"/>
</dbReference>
<dbReference type="RefSeq" id="XP_020063964.1">
    <property type="nucleotide sequence ID" value="XM_020210254.1"/>
</dbReference>
<dbReference type="Proteomes" id="UP000094285">
    <property type="component" value="Unassembled WGS sequence"/>
</dbReference>
<dbReference type="OrthoDB" id="369569at2759"/>
<comment type="similarity">
    <text evidence="2">Belongs to the EMC4 family.</text>
</comment>
<organism evidence="9 10">
    <name type="scientific">Suhomyces tanzawaensis NRRL Y-17324</name>
    <dbReference type="NCBI Taxonomy" id="984487"/>
    <lineage>
        <taxon>Eukaryota</taxon>
        <taxon>Fungi</taxon>
        <taxon>Dikarya</taxon>
        <taxon>Ascomycota</taxon>
        <taxon>Saccharomycotina</taxon>
        <taxon>Pichiomycetes</taxon>
        <taxon>Debaryomycetaceae</taxon>
        <taxon>Suhomyces</taxon>
    </lineage>
</organism>
<evidence type="ECO:0000256" key="2">
    <source>
        <dbReference type="ARBA" id="ARBA00007715"/>
    </source>
</evidence>
<sequence length="169" mass="18631">NMYAELLTPQVVSPSTSKTLSSPPGFGGDHAKLGTARPTKQDDAQVSELKAKRAWELAIAPAKSLPMTAFMSYMTGNSLQIIPMTMAFMLLWNPIKAIFTETNALFKNLSTKDNSSTILQTKLVYVVCQLLNMAVGVYKLSNMGLIPNREADWLAWKEVVGFKESLVAW</sequence>
<evidence type="ECO:0000256" key="7">
    <source>
        <dbReference type="ARBA" id="ARBA00023136"/>
    </source>
</evidence>
<dbReference type="PANTHER" id="PTHR19315">
    <property type="entry name" value="ER MEMBRANE PROTEIN COMPLEX SUBUNIT 4"/>
    <property type="match status" value="1"/>
</dbReference>
<dbReference type="GeneID" id="30984390"/>
<feature type="region of interest" description="Disordered" evidence="8">
    <location>
        <begin position="1"/>
        <end position="42"/>
    </location>
</feature>
<evidence type="ECO:0000256" key="6">
    <source>
        <dbReference type="ARBA" id="ARBA00022989"/>
    </source>
</evidence>
<keyword evidence="5" id="KW-0256">Endoplasmic reticulum</keyword>
<gene>
    <name evidence="9" type="ORF">CANTADRAFT_53803</name>
</gene>
<name>A0A1E4SHE5_9ASCO</name>
<dbReference type="STRING" id="984487.A0A1E4SHE5"/>
<evidence type="ECO:0000313" key="9">
    <source>
        <dbReference type="EMBL" id="ODV78842.1"/>
    </source>
</evidence>
<evidence type="ECO:0000256" key="3">
    <source>
        <dbReference type="ARBA" id="ARBA00020820"/>
    </source>
</evidence>
<evidence type="ECO:0000256" key="1">
    <source>
        <dbReference type="ARBA" id="ARBA00004477"/>
    </source>
</evidence>
<keyword evidence="4" id="KW-0812">Transmembrane</keyword>
<reference evidence="10" key="1">
    <citation type="submission" date="2016-05" db="EMBL/GenBank/DDBJ databases">
        <title>Comparative genomics of biotechnologically important yeasts.</title>
        <authorList>
            <consortium name="DOE Joint Genome Institute"/>
            <person name="Riley R."/>
            <person name="Haridas S."/>
            <person name="Wolfe K.H."/>
            <person name="Lopes M.R."/>
            <person name="Hittinger C.T."/>
            <person name="Goker M."/>
            <person name="Salamov A."/>
            <person name="Wisecaver J."/>
            <person name="Long T.M."/>
            <person name="Aerts A.L."/>
            <person name="Barry K."/>
            <person name="Choi C."/>
            <person name="Clum A."/>
            <person name="Coughlan A.Y."/>
            <person name="Deshpande S."/>
            <person name="Douglass A.P."/>
            <person name="Hanson S.J."/>
            <person name="Klenk H.-P."/>
            <person name="Labutti K."/>
            <person name="Lapidus A."/>
            <person name="Lindquist E."/>
            <person name="Lipzen A."/>
            <person name="Meier-Kolthoff J.P."/>
            <person name="Ohm R.A."/>
            <person name="Otillar R.P."/>
            <person name="Pangilinan J."/>
            <person name="Peng Y."/>
            <person name="Rokas A."/>
            <person name="Rosa C.A."/>
            <person name="Scheuner C."/>
            <person name="Sibirny A.A."/>
            <person name="Slot J.C."/>
            <person name="Stielow J.B."/>
            <person name="Sun H."/>
            <person name="Kurtzman C.P."/>
            <person name="Blackwell M."/>
            <person name="Grigoriev I.V."/>
            <person name="Jeffries T.W."/>
        </authorList>
    </citation>
    <scope>NUCLEOTIDE SEQUENCE [LARGE SCALE GENOMIC DNA]</scope>
    <source>
        <strain evidence="10">NRRL Y-17324</strain>
    </source>
</reference>
<feature type="non-terminal residue" evidence="9">
    <location>
        <position position="1"/>
    </location>
</feature>
<dbReference type="GO" id="GO:0045050">
    <property type="term" value="P:protein insertion into ER membrane by stop-transfer membrane-anchor sequence"/>
    <property type="evidence" value="ECO:0007669"/>
    <property type="project" value="EnsemblFungi"/>
</dbReference>
<keyword evidence="6" id="KW-1133">Transmembrane helix</keyword>
<proteinExistence type="inferred from homology"/>
<dbReference type="InterPro" id="IPR009445">
    <property type="entry name" value="TMEM85/Emc4"/>
</dbReference>
<evidence type="ECO:0000256" key="4">
    <source>
        <dbReference type="ARBA" id="ARBA00022692"/>
    </source>
</evidence>
<dbReference type="GO" id="GO:0015914">
    <property type="term" value="P:phospholipid transport"/>
    <property type="evidence" value="ECO:0007669"/>
    <property type="project" value="EnsemblFungi"/>
</dbReference>
<evidence type="ECO:0000256" key="5">
    <source>
        <dbReference type="ARBA" id="ARBA00022824"/>
    </source>
</evidence>
<dbReference type="AlphaFoldDB" id="A0A1E4SHE5"/>
<dbReference type="PIRSF" id="PIRSF017207">
    <property type="entry name" value="UCP017207_TM-p85"/>
    <property type="match status" value="1"/>
</dbReference>
<dbReference type="GO" id="GO:0032977">
    <property type="term" value="F:membrane insertase activity"/>
    <property type="evidence" value="ECO:0007669"/>
    <property type="project" value="EnsemblFungi"/>
</dbReference>
<keyword evidence="10" id="KW-1185">Reference proteome</keyword>
<feature type="compositionally biased region" description="Low complexity" evidence="8">
    <location>
        <begin position="13"/>
        <end position="24"/>
    </location>
</feature>
<evidence type="ECO:0000313" key="10">
    <source>
        <dbReference type="Proteomes" id="UP000094285"/>
    </source>
</evidence>
<dbReference type="GO" id="GO:0072546">
    <property type="term" value="C:EMC complex"/>
    <property type="evidence" value="ECO:0007669"/>
    <property type="project" value="EnsemblFungi"/>
</dbReference>
<accession>A0A1E4SHE5</accession>
<comment type="subcellular location">
    <subcellularLocation>
        <location evidence="1">Endoplasmic reticulum membrane</location>
        <topology evidence="1">Multi-pass membrane protein</topology>
    </subcellularLocation>
</comment>